<dbReference type="EMBL" id="LCFP01000005">
    <property type="protein sequence ID" value="KKS97763.1"/>
    <property type="molecule type" value="Genomic_DNA"/>
</dbReference>
<name>A0A0G1GG09_9BACT</name>
<protein>
    <submittedName>
        <fullName evidence="1">Uncharacterized protein</fullName>
    </submittedName>
</protein>
<dbReference type="Proteomes" id="UP000034894">
    <property type="component" value="Unassembled WGS sequence"/>
</dbReference>
<organism evidence="1 2">
    <name type="scientific">Candidatus Gottesmanbacteria bacterium GW2011_GWA2_43_14</name>
    <dbReference type="NCBI Taxonomy" id="1618443"/>
    <lineage>
        <taxon>Bacteria</taxon>
        <taxon>Candidatus Gottesmaniibacteriota</taxon>
    </lineage>
</organism>
<gene>
    <name evidence="1" type="ORF">UV73_C0005G0040</name>
</gene>
<accession>A0A0G1GG09</accession>
<proteinExistence type="predicted"/>
<dbReference type="STRING" id="1618443.UV73_C0005G0040"/>
<evidence type="ECO:0000313" key="2">
    <source>
        <dbReference type="Proteomes" id="UP000034894"/>
    </source>
</evidence>
<comment type="caution">
    <text evidence="1">The sequence shown here is derived from an EMBL/GenBank/DDBJ whole genome shotgun (WGS) entry which is preliminary data.</text>
</comment>
<evidence type="ECO:0000313" key="1">
    <source>
        <dbReference type="EMBL" id="KKS97763.1"/>
    </source>
</evidence>
<reference evidence="1 2" key="1">
    <citation type="journal article" date="2015" name="Nature">
        <title>rRNA introns, odd ribosomes, and small enigmatic genomes across a large radiation of phyla.</title>
        <authorList>
            <person name="Brown C.T."/>
            <person name="Hug L.A."/>
            <person name="Thomas B.C."/>
            <person name="Sharon I."/>
            <person name="Castelle C.J."/>
            <person name="Singh A."/>
            <person name="Wilkins M.J."/>
            <person name="Williams K.H."/>
            <person name="Banfield J.F."/>
        </authorList>
    </citation>
    <scope>NUCLEOTIDE SEQUENCE [LARGE SCALE GENOMIC DNA]</scope>
</reference>
<sequence>MDERIAEEIQAFKPVFEAINVATVKYGTELRLSNGGDVIFRNGTDTNKEVNIDTRVVKAVKAGERLMNLAFEAGITSSESLYSHLHLEVSELEDSLFKIADENDESGGAEEAMQELEMVKDMRAIIDRLPQAI</sequence>
<dbReference type="AlphaFoldDB" id="A0A0G1GG09"/>